<protein>
    <submittedName>
        <fullName evidence="2">Helix-turn-helix transcriptional regulator</fullName>
    </submittedName>
</protein>
<evidence type="ECO:0000313" key="3">
    <source>
        <dbReference type="Proteomes" id="UP001232493"/>
    </source>
</evidence>
<reference evidence="2 3" key="1">
    <citation type="submission" date="2021-02" db="EMBL/GenBank/DDBJ databases">
        <title>Characterization of Marinitoga sp. nov. str. BP5-C20A.</title>
        <authorList>
            <person name="Erauso G."/>
            <person name="Postec A."/>
        </authorList>
    </citation>
    <scope>NUCLEOTIDE SEQUENCE [LARGE SCALE GENOMIC DNA]</scope>
    <source>
        <strain evidence="2 3">BP5-C20A</strain>
    </source>
</reference>
<dbReference type="InterPro" id="IPR005149">
    <property type="entry name" value="Tscrpt_reg_PadR_N"/>
</dbReference>
<organism evidence="2 3">
    <name type="scientific">Marinitoga aeolica</name>
    <dbReference type="NCBI Taxonomy" id="2809031"/>
    <lineage>
        <taxon>Bacteria</taxon>
        <taxon>Thermotogati</taxon>
        <taxon>Thermotogota</taxon>
        <taxon>Thermotogae</taxon>
        <taxon>Petrotogales</taxon>
        <taxon>Petrotogaceae</taxon>
        <taxon>Marinitoga</taxon>
    </lineage>
</organism>
<dbReference type="PANTHER" id="PTHR33169:SF14">
    <property type="entry name" value="TRANSCRIPTIONAL REGULATOR RV3488"/>
    <property type="match status" value="1"/>
</dbReference>
<keyword evidence="3" id="KW-1185">Reference proteome</keyword>
<sequence length="119" mass="13670">MPGYGRGQGRFRRGWIESFVLLIIAEQPAHGYEIANKLSDFGVILNGIGQMGNLYRTLSKLEDMGLVVTDWDTTDSGPSKKIYKITEDGLMFLRNSKEEFEEFKKIIEVFIQRVSKFEK</sequence>
<dbReference type="Pfam" id="PF03551">
    <property type="entry name" value="PadR"/>
    <property type="match status" value="1"/>
</dbReference>
<feature type="domain" description="Transcription regulator PadR N-terminal" evidence="1">
    <location>
        <begin position="20"/>
        <end position="93"/>
    </location>
</feature>
<dbReference type="SUPFAM" id="SSF46785">
    <property type="entry name" value="Winged helix' DNA-binding domain"/>
    <property type="match status" value="1"/>
</dbReference>
<accession>A0ABY8PMX2</accession>
<evidence type="ECO:0000313" key="2">
    <source>
        <dbReference type="EMBL" id="WGS63997.1"/>
    </source>
</evidence>
<name>A0ABY8PMX2_9BACT</name>
<dbReference type="Proteomes" id="UP001232493">
    <property type="component" value="Chromosome"/>
</dbReference>
<dbReference type="InterPro" id="IPR036388">
    <property type="entry name" value="WH-like_DNA-bd_sf"/>
</dbReference>
<dbReference type="PANTHER" id="PTHR33169">
    <property type="entry name" value="PADR-FAMILY TRANSCRIPTIONAL REGULATOR"/>
    <property type="match status" value="1"/>
</dbReference>
<dbReference type="RefSeq" id="WP_280997320.1">
    <property type="nucleotide sequence ID" value="NZ_CP069362.1"/>
</dbReference>
<dbReference type="EMBL" id="CP069362">
    <property type="protein sequence ID" value="WGS63997.1"/>
    <property type="molecule type" value="Genomic_DNA"/>
</dbReference>
<dbReference type="Gene3D" id="1.10.10.10">
    <property type="entry name" value="Winged helix-like DNA-binding domain superfamily/Winged helix DNA-binding domain"/>
    <property type="match status" value="1"/>
</dbReference>
<gene>
    <name evidence="2" type="ORF">JRV97_06345</name>
</gene>
<proteinExistence type="predicted"/>
<evidence type="ECO:0000259" key="1">
    <source>
        <dbReference type="Pfam" id="PF03551"/>
    </source>
</evidence>
<dbReference type="InterPro" id="IPR052509">
    <property type="entry name" value="Metal_resp_DNA-bind_regulator"/>
</dbReference>
<dbReference type="InterPro" id="IPR036390">
    <property type="entry name" value="WH_DNA-bd_sf"/>
</dbReference>